<comment type="caution">
    <text evidence="5">The sequence shown here is derived from an EMBL/GenBank/DDBJ whole genome shotgun (WGS) entry which is preliminary data.</text>
</comment>
<dbReference type="GO" id="GO:0000976">
    <property type="term" value="F:transcription cis-regulatory region binding"/>
    <property type="evidence" value="ECO:0007669"/>
    <property type="project" value="TreeGrafter"/>
</dbReference>
<reference evidence="5 6" key="1">
    <citation type="submission" date="2020-01" db="EMBL/GenBank/DDBJ databases">
        <title>Anaeroalcalibacter tamaniensis gen. nov., sp. nov., moderately halophilic strictly anaerobic fermenter bacterium from mud volcano of Taman peninsula.</title>
        <authorList>
            <person name="Frolova A."/>
            <person name="Merkel A.Y."/>
            <person name="Slobodkin A.I."/>
        </authorList>
    </citation>
    <scope>NUCLEOTIDE SEQUENCE [LARGE SCALE GENOMIC DNA]</scope>
    <source>
        <strain evidence="5 6">F-3ap</strain>
    </source>
</reference>
<keyword evidence="2" id="KW-0238">DNA-binding</keyword>
<evidence type="ECO:0000313" key="5">
    <source>
        <dbReference type="EMBL" id="NDL67298.1"/>
    </source>
</evidence>
<dbReference type="PANTHER" id="PTHR30146:SF109">
    <property type="entry name" value="HTH-TYPE TRANSCRIPTIONAL REGULATOR GALS"/>
    <property type="match status" value="1"/>
</dbReference>
<dbReference type="Proteomes" id="UP000461585">
    <property type="component" value="Unassembled WGS sequence"/>
</dbReference>
<evidence type="ECO:0000313" key="6">
    <source>
        <dbReference type="Proteomes" id="UP000461585"/>
    </source>
</evidence>
<dbReference type="InterPro" id="IPR046335">
    <property type="entry name" value="LacI/GalR-like_sensor"/>
</dbReference>
<keyword evidence="6" id="KW-1185">Reference proteome</keyword>
<keyword evidence="1" id="KW-0805">Transcription regulation</keyword>
<accession>A0A7X5HVA1</accession>
<dbReference type="GO" id="GO:0003700">
    <property type="term" value="F:DNA-binding transcription factor activity"/>
    <property type="evidence" value="ECO:0007669"/>
    <property type="project" value="TreeGrafter"/>
</dbReference>
<proteinExistence type="predicted"/>
<evidence type="ECO:0000256" key="1">
    <source>
        <dbReference type="ARBA" id="ARBA00023015"/>
    </source>
</evidence>
<dbReference type="Pfam" id="PF13377">
    <property type="entry name" value="Peripla_BP_3"/>
    <property type="match status" value="1"/>
</dbReference>
<dbReference type="InterPro" id="IPR028082">
    <property type="entry name" value="Peripla_BP_I"/>
</dbReference>
<sequence length="132" mass="14877">MFNNGLPFDDRNLVPLTHAHSSPFTIRSNIQEYLADNPEPDFTAIFCNNDVIALEFIRLKSEEGSGLSKDIAVVGFDDTLISKSFEISSVHQPIQEMTKTAFTLLLERMKDNSREPVAIELPPRLIIRKSSL</sequence>
<organism evidence="5 6">
    <name type="scientific">Anaerotalea alkaliphila</name>
    <dbReference type="NCBI Taxonomy" id="2662126"/>
    <lineage>
        <taxon>Bacteria</taxon>
        <taxon>Bacillati</taxon>
        <taxon>Bacillota</taxon>
        <taxon>Clostridia</taxon>
        <taxon>Eubacteriales</taxon>
        <taxon>Anaerotalea</taxon>
    </lineage>
</organism>
<gene>
    <name evidence="5" type="ORF">GXN74_06045</name>
</gene>
<dbReference type="SUPFAM" id="SSF53822">
    <property type="entry name" value="Periplasmic binding protein-like I"/>
    <property type="match status" value="1"/>
</dbReference>
<evidence type="ECO:0000256" key="2">
    <source>
        <dbReference type="ARBA" id="ARBA00023125"/>
    </source>
</evidence>
<dbReference type="RefSeq" id="WP_162370027.1">
    <property type="nucleotide sequence ID" value="NZ_JAAEEH010000013.1"/>
</dbReference>
<feature type="domain" description="Transcriptional regulator LacI/GalR-like sensor" evidence="4">
    <location>
        <begin position="35"/>
        <end position="131"/>
    </location>
</feature>
<dbReference type="EMBL" id="JAAEEH010000013">
    <property type="protein sequence ID" value="NDL67298.1"/>
    <property type="molecule type" value="Genomic_DNA"/>
</dbReference>
<dbReference type="AlphaFoldDB" id="A0A7X5HVA1"/>
<protein>
    <submittedName>
        <fullName evidence="5">LacI family transcriptional regulator</fullName>
    </submittedName>
</protein>
<dbReference type="Gene3D" id="3.40.50.2300">
    <property type="match status" value="1"/>
</dbReference>
<name>A0A7X5HVA1_9FIRM</name>
<evidence type="ECO:0000259" key="4">
    <source>
        <dbReference type="Pfam" id="PF13377"/>
    </source>
</evidence>
<keyword evidence="3" id="KW-0804">Transcription</keyword>
<evidence type="ECO:0000256" key="3">
    <source>
        <dbReference type="ARBA" id="ARBA00023163"/>
    </source>
</evidence>
<dbReference type="PANTHER" id="PTHR30146">
    <property type="entry name" value="LACI-RELATED TRANSCRIPTIONAL REPRESSOR"/>
    <property type="match status" value="1"/>
</dbReference>